<organism evidence="1 2">
    <name type="scientific">Puccinia striiformis f. sp. tritici</name>
    <dbReference type="NCBI Taxonomy" id="168172"/>
    <lineage>
        <taxon>Eukaryota</taxon>
        <taxon>Fungi</taxon>
        <taxon>Dikarya</taxon>
        <taxon>Basidiomycota</taxon>
        <taxon>Pucciniomycotina</taxon>
        <taxon>Pucciniomycetes</taxon>
        <taxon>Pucciniales</taxon>
        <taxon>Pucciniaceae</taxon>
        <taxon>Puccinia</taxon>
    </lineage>
</organism>
<sequence>MFFLGSRWIRDANALAALSILVIISTTLPPTNAQSPITSDGQFLPFDQSIPSIVNSQPSSYPPASTIGTGFPWGTTSTPSNTFPPPDTTSTSTTSSNFPPPFPSPGSTTSSPTFPTPDPTTSSPPSPTPSATSTQTPNQTAPATKSATSGSGFAAPESLKPEIIGGIVTGSFIGALFLIIGFLFVFTHYLRPSVPKKDKGKGVDKDDSNTTPTQPAENPRDSPC</sequence>
<reference evidence="1 2" key="3">
    <citation type="journal article" date="2022" name="Microbiol. Spectr.">
        <title>Folding features and dynamics of 3D genome architecture in plant fungal pathogens.</title>
        <authorList>
            <person name="Xia C."/>
        </authorList>
    </citation>
    <scope>NUCLEOTIDE SEQUENCE [LARGE SCALE GENOMIC DNA]</scope>
    <source>
        <strain evidence="1 2">93-210</strain>
    </source>
</reference>
<dbReference type="Proteomes" id="UP001060170">
    <property type="component" value="Chromosome 1"/>
</dbReference>
<evidence type="ECO:0000313" key="2">
    <source>
        <dbReference type="Proteomes" id="UP001060170"/>
    </source>
</evidence>
<evidence type="ECO:0000313" key="1">
    <source>
        <dbReference type="EMBL" id="KAI7962060.1"/>
    </source>
</evidence>
<reference evidence="2" key="1">
    <citation type="journal article" date="2018" name="BMC Genomics">
        <title>Genomic insights into host adaptation between the wheat stripe rust pathogen (Puccinia striiformis f. sp. tritici) and the barley stripe rust pathogen (Puccinia striiformis f. sp. hordei).</title>
        <authorList>
            <person name="Xia C."/>
            <person name="Wang M."/>
            <person name="Yin C."/>
            <person name="Cornejo O.E."/>
            <person name="Hulbert S.H."/>
            <person name="Chen X."/>
        </authorList>
    </citation>
    <scope>NUCLEOTIDE SEQUENCE [LARGE SCALE GENOMIC DNA]</scope>
    <source>
        <strain evidence="2">93-210</strain>
    </source>
</reference>
<protein>
    <submittedName>
        <fullName evidence="1">Uncharacterized protein</fullName>
    </submittedName>
</protein>
<keyword evidence="2" id="KW-1185">Reference proteome</keyword>
<dbReference type="EMBL" id="CM045865">
    <property type="protein sequence ID" value="KAI7962060.1"/>
    <property type="molecule type" value="Genomic_DNA"/>
</dbReference>
<name>A0ACC0EX53_9BASI</name>
<reference evidence="2" key="2">
    <citation type="journal article" date="2018" name="Mol. Plant Microbe Interact.">
        <title>Genome sequence resources for the wheat stripe rust pathogen (Puccinia striiformis f. sp. tritici) and the barley stripe rust pathogen (Puccinia striiformis f. sp. hordei).</title>
        <authorList>
            <person name="Xia C."/>
            <person name="Wang M."/>
            <person name="Yin C."/>
            <person name="Cornejo O.E."/>
            <person name="Hulbert S.H."/>
            <person name="Chen X."/>
        </authorList>
    </citation>
    <scope>NUCLEOTIDE SEQUENCE [LARGE SCALE GENOMIC DNA]</scope>
    <source>
        <strain evidence="2">93-210</strain>
    </source>
</reference>
<gene>
    <name evidence="1" type="ORF">MJO28_000154</name>
</gene>
<accession>A0ACC0EX53</accession>
<comment type="caution">
    <text evidence="1">The sequence shown here is derived from an EMBL/GenBank/DDBJ whole genome shotgun (WGS) entry which is preliminary data.</text>
</comment>
<proteinExistence type="predicted"/>